<name>X1V5Y2_9ZZZZ</name>
<evidence type="ECO:0008006" key="2">
    <source>
        <dbReference type="Google" id="ProtNLM"/>
    </source>
</evidence>
<evidence type="ECO:0000313" key="1">
    <source>
        <dbReference type="EMBL" id="GAJ25139.1"/>
    </source>
</evidence>
<dbReference type="EMBL" id="BARW01036345">
    <property type="protein sequence ID" value="GAJ25139.1"/>
    <property type="molecule type" value="Genomic_DNA"/>
</dbReference>
<comment type="caution">
    <text evidence="1">The sequence shown here is derived from an EMBL/GenBank/DDBJ whole genome shotgun (WGS) entry which is preliminary data.</text>
</comment>
<protein>
    <recommendedName>
        <fullName evidence="2">Big-1 domain-containing protein</fullName>
    </recommendedName>
</protein>
<sequence length="73" mass="7927">SVSIFVSDYRNYIYNDGADSATVTVSILDQKSNSIPFTGLINLEGILDGESVGSFNPSTLDFTNEELLVTTFI</sequence>
<accession>X1V5Y2</accession>
<proteinExistence type="predicted"/>
<gene>
    <name evidence="1" type="ORF">S12H4_56437</name>
</gene>
<reference evidence="1" key="1">
    <citation type="journal article" date="2014" name="Front. Microbiol.">
        <title>High frequency of phylogenetically diverse reductive dehalogenase-homologous genes in deep subseafloor sedimentary metagenomes.</title>
        <authorList>
            <person name="Kawai M."/>
            <person name="Futagami T."/>
            <person name="Toyoda A."/>
            <person name="Takaki Y."/>
            <person name="Nishi S."/>
            <person name="Hori S."/>
            <person name="Arai W."/>
            <person name="Tsubouchi T."/>
            <person name="Morono Y."/>
            <person name="Uchiyama I."/>
            <person name="Ito T."/>
            <person name="Fujiyama A."/>
            <person name="Inagaki F."/>
            <person name="Takami H."/>
        </authorList>
    </citation>
    <scope>NUCLEOTIDE SEQUENCE</scope>
    <source>
        <strain evidence="1">Expedition CK06-06</strain>
    </source>
</reference>
<feature type="non-terminal residue" evidence="1">
    <location>
        <position position="1"/>
    </location>
</feature>
<dbReference type="AlphaFoldDB" id="X1V5Y2"/>
<organism evidence="1">
    <name type="scientific">marine sediment metagenome</name>
    <dbReference type="NCBI Taxonomy" id="412755"/>
    <lineage>
        <taxon>unclassified sequences</taxon>
        <taxon>metagenomes</taxon>
        <taxon>ecological metagenomes</taxon>
    </lineage>
</organism>